<gene>
    <name evidence="2" type="ORF">EUBVEN_00472</name>
</gene>
<proteinExistence type="predicted"/>
<dbReference type="EMBL" id="AAVL02000026">
    <property type="protein sequence ID" value="EDM52276.1"/>
    <property type="molecule type" value="Genomic_DNA"/>
</dbReference>
<reference evidence="2 3" key="2">
    <citation type="submission" date="2007-04" db="EMBL/GenBank/DDBJ databases">
        <title>Draft genome sequence of Eubacterium ventriosum (ATCC 27560).</title>
        <authorList>
            <person name="Sudarsanam P."/>
            <person name="Ley R."/>
            <person name="Guruge J."/>
            <person name="Turnbaugh P.J."/>
            <person name="Mahowald M."/>
            <person name="Liep D."/>
            <person name="Gordon J."/>
        </authorList>
    </citation>
    <scope>NUCLEOTIDE SEQUENCE [LARGE SCALE GENOMIC DNA]</scope>
    <source>
        <strain evidence="2 3">ATCC 27560</strain>
    </source>
</reference>
<dbReference type="AlphaFoldDB" id="A5Z467"/>
<feature type="transmembrane region" description="Helical" evidence="1">
    <location>
        <begin position="12"/>
        <end position="37"/>
    </location>
</feature>
<organism evidence="2 3">
    <name type="scientific">Eubacterium ventriosum ATCC 27560</name>
    <dbReference type="NCBI Taxonomy" id="411463"/>
    <lineage>
        <taxon>Bacteria</taxon>
        <taxon>Bacillati</taxon>
        <taxon>Bacillota</taxon>
        <taxon>Clostridia</taxon>
        <taxon>Eubacteriales</taxon>
        <taxon>Eubacteriaceae</taxon>
        <taxon>Eubacterium</taxon>
    </lineage>
</organism>
<keyword evidence="1" id="KW-1133">Transmembrane helix</keyword>
<evidence type="ECO:0000313" key="3">
    <source>
        <dbReference type="Proteomes" id="UP000006000"/>
    </source>
</evidence>
<dbReference type="Proteomes" id="UP000006000">
    <property type="component" value="Unassembled WGS sequence"/>
</dbReference>
<evidence type="ECO:0000313" key="2">
    <source>
        <dbReference type="EMBL" id="EDM52276.1"/>
    </source>
</evidence>
<keyword evidence="1" id="KW-0472">Membrane</keyword>
<dbReference type="STRING" id="411463.EUBVEN_00472"/>
<keyword evidence="1" id="KW-0812">Transmembrane</keyword>
<accession>A5Z467</accession>
<dbReference type="HOGENOM" id="CLU_1893066_0_0_9"/>
<name>A5Z467_9FIRM</name>
<evidence type="ECO:0000256" key="1">
    <source>
        <dbReference type="SAM" id="Phobius"/>
    </source>
</evidence>
<protein>
    <submittedName>
        <fullName evidence="2">Uncharacterized protein</fullName>
    </submittedName>
</protein>
<comment type="caution">
    <text evidence="2">The sequence shown here is derived from an EMBL/GenBank/DDBJ whole genome shotgun (WGS) entry which is preliminary data.</text>
</comment>
<feature type="transmembrane region" description="Helical" evidence="1">
    <location>
        <begin position="90"/>
        <end position="114"/>
    </location>
</feature>
<reference evidence="2 3" key="1">
    <citation type="submission" date="2007-03" db="EMBL/GenBank/DDBJ databases">
        <authorList>
            <person name="Fulton L."/>
            <person name="Clifton S."/>
            <person name="Fulton B."/>
            <person name="Xu J."/>
            <person name="Minx P."/>
            <person name="Pepin K.H."/>
            <person name="Johnson M."/>
            <person name="Thiruvilangam P."/>
            <person name="Bhonagiri V."/>
            <person name="Nash W.E."/>
            <person name="Mardis E.R."/>
            <person name="Wilson R.K."/>
        </authorList>
    </citation>
    <scope>NUCLEOTIDE SEQUENCE [LARGE SCALE GENOMIC DNA]</scope>
    <source>
        <strain evidence="2 3">ATCC 27560</strain>
    </source>
</reference>
<sequence length="134" mass="14686">MSCNSFSNLSQIRGIINLQTIIVCILLGASVNLSHIYTNNKPALASPSQSGLSCLDFLKSGVSLYCCPNSCKISIERSVNITSPPSLTSVIVNSSIILSFSLCIFVCSFQFLGVHQEMYRTVKLNLVFLYIIRL</sequence>